<evidence type="ECO:0008006" key="3">
    <source>
        <dbReference type="Google" id="ProtNLM"/>
    </source>
</evidence>
<organism evidence="1 2">
    <name type="scientific">Pseudoxanthomonas suwonensis</name>
    <dbReference type="NCBI Taxonomy" id="314722"/>
    <lineage>
        <taxon>Bacteria</taxon>
        <taxon>Pseudomonadati</taxon>
        <taxon>Pseudomonadota</taxon>
        <taxon>Gammaproteobacteria</taxon>
        <taxon>Lysobacterales</taxon>
        <taxon>Lysobacteraceae</taxon>
        <taxon>Pseudoxanthomonas</taxon>
    </lineage>
</organism>
<dbReference type="Gene3D" id="1.10.1740.10">
    <property type="match status" value="1"/>
</dbReference>
<dbReference type="EMBL" id="CP011144">
    <property type="protein sequence ID" value="AKC86166.1"/>
    <property type="molecule type" value="Genomic_DNA"/>
</dbReference>
<accession>A0A0E3UMA4</accession>
<dbReference type="KEGG" id="psuw:WQ53_04625"/>
<proteinExistence type="predicted"/>
<dbReference type="OrthoDB" id="270411at2"/>
<sequence length="244" mass="27422">MTETRIPEHPAAVRFADTRWTLVGTAARGERLEARRALLELCLQYWYPVYAYLRRCGHAPLLAEDIACAFFRDLVHSRLPLASVPTQTRFRDFLLESLHHFLATDWRRMENPGGPADALQGPAIEDLEARHRRESPAASASLAFHRGYALELIASAHRRLSLEAAHAGRGPMYQALAPFLATPPEPGTLESLAQRLSTRPLVLAIALKRLRQRFQELVHDELAQTVSDAAGLERERLELLAVLQ</sequence>
<keyword evidence="2" id="KW-1185">Reference proteome</keyword>
<reference evidence="1 2" key="1">
    <citation type="journal article" date="2015" name="Genome Announc.">
        <title>Complete Genome Sequence of Pseudoxanthomonas suwonensis Strain J1, a Cellulose-Degrading Bacterium Isolated from Leaf- and Wood-Enriched Soil.</title>
        <authorList>
            <person name="Hou L."/>
            <person name="Jiang J."/>
            <person name="Xu Z."/>
            <person name="Zhou Y."/>
            <person name="Leung F.C."/>
        </authorList>
    </citation>
    <scope>NUCLEOTIDE SEQUENCE [LARGE SCALE GENOMIC DNA]</scope>
    <source>
        <strain evidence="1 2">J1</strain>
    </source>
</reference>
<evidence type="ECO:0000313" key="2">
    <source>
        <dbReference type="Proteomes" id="UP000033067"/>
    </source>
</evidence>
<dbReference type="PATRIC" id="fig|314722.6.peg.972"/>
<name>A0A0E3UMA4_9GAMM</name>
<gene>
    <name evidence="1" type="ORF">WQ53_04625</name>
</gene>
<protein>
    <recommendedName>
        <fullName evidence="3">RNA polymerase, sigma-24 subunit, ECF subfamily</fullName>
    </recommendedName>
</protein>
<dbReference type="AlphaFoldDB" id="A0A0E3UMA4"/>
<evidence type="ECO:0000313" key="1">
    <source>
        <dbReference type="EMBL" id="AKC86166.1"/>
    </source>
</evidence>
<dbReference type="Proteomes" id="UP000033067">
    <property type="component" value="Chromosome"/>
</dbReference>
<dbReference type="RefSeq" id="WP_052630868.1">
    <property type="nucleotide sequence ID" value="NZ_CP011144.1"/>
</dbReference>